<evidence type="ECO:0000256" key="2">
    <source>
        <dbReference type="ARBA" id="ARBA00022777"/>
    </source>
</evidence>
<dbReference type="InterPro" id="IPR011006">
    <property type="entry name" value="CheY-like_superfamily"/>
</dbReference>
<dbReference type="PIRSF" id="PIRSF036625">
    <property type="entry name" value="GAF_ANTAR"/>
    <property type="match status" value="1"/>
</dbReference>
<name>A0A838AEB6_9PSEU</name>
<dbReference type="Pfam" id="PF13185">
    <property type="entry name" value="GAF_2"/>
    <property type="match status" value="1"/>
</dbReference>
<dbReference type="EMBL" id="JACCKD010000007">
    <property type="protein sequence ID" value="MBA0127468.1"/>
    <property type="molecule type" value="Genomic_DNA"/>
</dbReference>
<organism evidence="6 7">
    <name type="scientific">Haloechinothrix aidingensis</name>
    <dbReference type="NCBI Taxonomy" id="2752311"/>
    <lineage>
        <taxon>Bacteria</taxon>
        <taxon>Bacillati</taxon>
        <taxon>Actinomycetota</taxon>
        <taxon>Actinomycetes</taxon>
        <taxon>Pseudonocardiales</taxon>
        <taxon>Pseudonocardiaceae</taxon>
        <taxon>Haloechinothrix</taxon>
    </lineage>
</organism>
<evidence type="ECO:0000256" key="4">
    <source>
        <dbReference type="ARBA" id="ARBA00023163"/>
    </source>
</evidence>
<sequence length="243" mass="26269">MSPSDRAVRNTFVELADTFVVDFDIMEFLNTLALRTTELLDITACGVVLVNHNDTLNAVAASTEQTRLLELLESQNEEGPCLDCYRGGAPVQCADLGEADALWPTFAPAARDAGFSAVEALPMRLREDVIGAVNLFNTSVGGMDSDTLELGQALASTATIGILHERATHRRDVLVEQLQTALDSRVLIEQAKGVYAERNGVSVEVAFAALRSHARSTNSKLIAVANQVIDGTLTRLPHERVQH</sequence>
<gene>
    <name evidence="6" type="ORF">H0B56_18130</name>
</gene>
<keyword evidence="7" id="KW-1185">Reference proteome</keyword>
<evidence type="ECO:0000256" key="3">
    <source>
        <dbReference type="ARBA" id="ARBA00023015"/>
    </source>
</evidence>
<dbReference type="Pfam" id="PF03861">
    <property type="entry name" value="ANTAR"/>
    <property type="match status" value="1"/>
</dbReference>
<dbReference type="Gene3D" id="3.30.450.40">
    <property type="match status" value="1"/>
</dbReference>
<feature type="domain" description="ANTAR" evidence="5">
    <location>
        <begin position="168"/>
        <end position="229"/>
    </location>
</feature>
<keyword evidence="2" id="KW-0418">Kinase</keyword>
<dbReference type="AlphaFoldDB" id="A0A838AEB6"/>
<dbReference type="RefSeq" id="WP_180894289.1">
    <property type="nucleotide sequence ID" value="NZ_JACCKD010000007.1"/>
</dbReference>
<dbReference type="PROSITE" id="PS50921">
    <property type="entry name" value="ANTAR"/>
    <property type="match status" value="1"/>
</dbReference>
<dbReference type="SMART" id="SM01012">
    <property type="entry name" value="ANTAR"/>
    <property type="match status" value="1"/>
</dbReference>
<dbReference type="InterPro" id="IPR005561">
    <property type="entry name" value="ANTAR"/>
</dbReference>
<dbReference type="Proteomes" id="UP000582974">
    <property type="component" value="Unassembled WGS sequence"/>
</dbReference>
<comment type="caution">
    <text evidence="6">The sequence shown here is derived from an EMBL/GenBank/DDBJ whole genome shotgun (WGS) entry which is preliminary data.</text>
</comment>
<dbReference type="InterPro" id="IPR003018">
    <property type="entry name" value="GAF"/>
</dbReference>
<dbReference type="InterPro" id="IPR036388">
    <property type="entry name" value="WH-like_DNA-bd_sf"/>
</dbReference>
<dbReference type="InterPro" id="IPR012074">
    <property type="entry name" value="GAF_ANTAR"/>
</dbReference>
<dbReference type="SUPFAM" id="SSF52172">
    <property type="entry name" value="CheY-like"/>
    <property type="match status" value="1"/>
</dbReference>
<protein>
    <submittedName>
        <fullName evidence="6">GAF and ANTAR domain-containing protein</fullName>
    </submittedName>
</protein>
<keyword evidence="1" id="KW-0808">Transferase</keyword>
<evidence type="ECO:0000313" key="6">
    <source>
        <dbReference type="EMBL" id="MBA0127468.1"/>
    </source>
</evidence>
<reference evidence="6 7" key="1">
    <citation type="submission" date="2020-07" db="EMBL/GenBank/DDBJ databases">
        <title>Genome of Haloechinothrix sp.</title>
        <authorList>
            <person name="Tang S.-K."/>
            <person name="Yang L."/>
            <person name="Zhu W.-Y."/>
        </authorList>
    </citation>
    <scope>NUCLEOTIDE SEQUENCE [LARGE SCALE GENOMIC DNA]</scope>
    <source>
        <strain evidence="6 7">YIM 98757</strain>
    </source>
</reference>
<dbReference type="GO" id="GO:0016301">
    <property type="term" value="F:kinase activity"/>
    <property type="evidence" value="ECO:0007669"/>
    <property type="project" value="UniProtKB-KW"/>
</dbReference>
<proteinExistence type="predicted"/>
<keyword evidence="4" id="KW-0804">Transcription</keyword>
<evidence type="ECO:0000256" key="1">
    <source>
        <dbReference type="ARBA" id="ARBA00022679"/>
    </source>
</evidence>
<keyword evidence="3" id="KW-0805">Transcription regulation</keyword>
<evidence type="ECO:0000313" key="7">
    <source>
        <dbReference type="Proteomes" id="UP000582974"/>
    </source>
</evidence>
<dbReference type="GO" id="GO:0003723">
    <property type="term" value="F:RNA binding"/>
    <property type="evidence" value="ECO:0007669"/>
    <property type="project" value="InterPro"/>
</dbReference>
<dbReference type="SUPFAM" id="SSF55781">
    <property type="entry name" value="GAF domain-like"/>
    <property type="match status" value="1"/>
</dbReference>
<dbReference type="Gene3D" id="1.10.10.10">
    <property type="entry name" value="Winged helix-like DNA-binding domain superfamily/Winged helix DNA-binding domain"/>
    <property type="match status" value="1"/>
</dbReference>
<dbReference type="InterPro" id="IPR029016">
    <property type="entry name" value="GAF-like_dom_sf"/>
</dbReference>
<accession>A0A838AEB6</accession>
<evidence type="ECO:0000259" key="5">
    <source>
        <dbReference type="PROSITE" id="PS50921"/>
    </source>
</evidence>